<dbReference type="InterPro" id="IPR050415">
    <property type="entry name" value="MRET"/>
</dbReference>
<dbReference type="GO" id="GO:0051537">
    <property type="term" value="F:2 iron, 2 sulfur cluster binding"/>
    <property type="evidence" value="ECO:0007669"/>
    <property type="project" value="UniProtKB-KW"/>
</dbReference>
<dbReference type="Pfam" id="PF01794">
    <property type="entry name" value="Ferric_reduct"/>
    <property type="match status" value="1"/>
</dbReference>
<dbReference type="SUPFAM" id="SSF52343">
    <property type="entry name" value="Ferredoxin reductase-like, C-terminal NADP-linked domain"/>
    <property type="match status" value="1"/>
</dbReference>
<evidence type="ECO:0000256" key="8">
    <source>
        <dbReference type="ARBA" id="ARBA00022989"/>
    </source>
</evidence>
<evidence type="ECO:0000313" key="15">
    <source>
        <dbReference type="EMBL" id="AZZ40905.1"/>
    </source>
</evidence>
<evidence type="ECO:0000256" key="5">
    <source>
        <dbReference type="ARBA" id="ARBA00022714"/>
    </source>
</evidence>
<dbReference type="Gene3D" id="2.40.30.10">
    <property type="entry name" value="Translation factors"/>
    <property type="match status" value="1"/>
</dbReference>
<name>A0A3T0S3G2_9ACTN</name>
<evidence type="ECO:0000256" key="7">
    <source>
        <dbReference type="ARBA" id="ARBA00022827"/>
    </source>
</evidence>
<accession>A0A3T0S3G2</accession>
<evidence type="ECO:0000313" key="16">
    <source>
        <dbReference type="Proteomes" id="UP000285875"/>
    </source>
</evidence>
<dbReference type="PANTHER" id="PTHR47354">
    <property type="entry name" value="NADH OXIDOREDUCTASE HCR"/>
    <property type="match status" value="1"/>
</dbReference>
<keyword evidence="11" id="KW-0411">Iron-sulfur</keyword>
<keyword evidence="9" id="KW-0560">Oxidoreductase</keyword>
<organism evidence="15 16">
    <name type="scientific">Acidipropionibacterium jensenii</name>
    <dbReference type="NCBI Taxonomy" id="1749"/>
    <lineage>
        <taxon>Bacteria</taxon>
        <taxon>Bacillati</taxon>
        <taxon>Actinomycetota</taxon>
        <taxon>Actinomycetes</taxon>
        <taxon>Propionibacteriales</taxon>
        <taxon>Propionibacteriaceae</taxon>
        <taxon>Acidipropionibacterium</taxon>
    </lineage>
</organism>
<feature type="transmembrane region" description="Helical" evidence="13">
    <location>
        <begin position="85"/>
        <end position="106"/>
    </location>
</feature>
<evidence type="ECO:0000256" key="12">
    <source>
        <dbReference type="ARBA" id="ARBA00023136"/>
    </source>
</evidence>
<dbReference type="InterPro" id="IPR013130">
    <property type="entry name" value="Fe3_Rdtase_TM_dom"/>
</dbReference>
<reference evidence="16" key="1">
    <citation type="submission" date="2017-12" db="EMBL/GenBank/DDBJ databases">
        <title>Whole genome sequencing of Acidipropionibacterium jensenii strains JS279 and JS280.</title>
        <authorList>
            <person name="Deptula P."/>
            <person name="Laine P."/>
            <person name="Smolander O.-P."/>
            <person name="Paulin L."/>
            <person name="Auvinen P."/>
            <person name="Varmanen P."/>
        </authorList>
    </citation>
    <scope>NUCLEOTIDE SEQUENCE [LARGE SCALE GENOMIC DNA]</scope>
    <source>
        <strain evidence="16">JS280</strain>
    </source>
</reference>
<dbReference type="SUPFAM" id="SSF63380">
    <property type="entry name" value="Riboflavin synthase domain-like"/>
    <property type="match status" value="1"/>
</dbReference>
<keyword evidence="8 13" id="KW-1133">Transmembrane helix</keyword>
<evidence type="ECO:0000256" key="1">
    <source>
        <dbReference type="ARBA" id="ARBA00001974"/>
    </source>
</evidence>
<dbReference type="GO" id="GO:0016020">
    <property type="term" value="C:membrane"/>
    <property type="evidence" value="ECO:0007669"/>
    <property type="project" value="UniProtKB-SubCell"/>
</dbReference>
<evidence type="ECO:0000256" key="2">
    <source>
        <dbReference type="ARBA" id="ARBA00004141"/>
    </source>
</evidence>
<dbReference type="Proteomes" id="UP000285875">
    <property type="component" value="Chromosome"/>
</dbReference>
<feature type="transmembrane region" description="Helical" evidence="13">
    <location>
        <begin position="46"/>
        <end position="65"/>
    </location>
</feature>
<feature type="transmembrane region" description="Helical" evidence="13">
    <location>
        <begin position="148"/>
        <end position="168"/>
    </location>
</feature>
<feature type="domain" description="FAD-binding FR-type" evidence="14">
    <location>
        <begin position="173"/>
        <end position="273"/>
    </location>
</feature>
<evidence type="ECO:0000256" key="10">
    <source>
        <dbReference type="ARBA" id="ARBA00023004"/>
    </source>
</evidence>
<gene>
    <name evidence="15" type="ORF">C0Z10_12525</name>
</gene>
<evidence type="ECO:0000259" key="14">
    <source>
        <dbReference type="PROSITE" id="PS51384"/>
    </source>
</evidence>
<evidence type="ECO:0000256" key="6">
    <source>
        <dbReference type="ARBA" id="ARBA00022723"/>
    </source>
</evidence>
<keyword evidence="4 13" id="KW-0812">Transmembrane</keyword>
<dbReference type="InterPro" id="IPR039261">
    <property type="entry name" value="FNR_nucleotide-bd"/>
</dbReference>
<evidence type="ECO:0000256" key="4">
    <source>
        <dbReference type="ARBA" id="ARBA00022692"/>
    </source>
</evidence>
<keyword evidence="12 13" id="KW-0472">Membrane</keyword>
<dbReference type="KEGG" id="aji:C0Z10_12525"/>
<evidence type="ECO:0000256" key="9">
    <source>
        <dbReference type="ARBA" id="ARBA00023002"/>
    </source>
</evidence>
<dbReference type="EMBL" id="CP025570">
    <property type="protein sequence ID" value="AZZ40905.1"/>
    <property type="molecule type" value="Genomic_DNA"/>
</dbReference>
<dbReference type="GO" id="GO:0050660">
    <property type="term" value="F:flavin adenine dinucleotide binding"/>
    <property type="evidence" value="ECO:0007669"/>
    <property type="project" value="TreeGrafter"/>
</dbReference>
<keyword evidence="3" id="KW-0285">Flavoprotein</keyword>
<evidence type="ECO:0000256" key="3">
    <source>
        <dbReference type="ARBA" id="ARBA00022630"/>
    </source>
</evidence>
<evidence type="ECO:0000256" key="13">
    <source>
        <dbReference type="SAM" id="Phobius"/>
    </source>
</evidence>
<proteinExistence type="predicted"/>
<protein>
    <submittedName>
        <fullName evidence="15">Oxidoreductase</fullName>
    </submittedName>
</protein>
<dbReference type="AlphaFoldDB" id="A0A3T0S3G2"/>
<dbReference type="GO" id="GO:0016491">
    <property type="term" value="F:oxidoreductase activity"/>
    <property type="evidence" value="ECO:0007669"/>
    <property type="project" value="UniProtKB-KW"/>
</dbReference>
<keyword evidence="5" id="KW-0001">2Fe-2S</keyword>
<comment type="cofactor">
    <cofactor evidence="1">
        <name>FAD</name>
        <dbReference type="ChEBI" id="CHEBI:57692"/>
    </cofactor>
</comment>
<sequence length="420" mass="45705">MSIGRLAGLLSANLLLLQVILMAQVPLFERGFGRASITRMHRLTGMWSIALMVAHVMLTTMAYALQNGSGLISQFWNFTVGYPGMILADIGVLLIIIVMVSSARAARHRLRYESWHLLHLWAYAGVGLAIPHMVWTGGDFIANPLATAYWWTLWALAAACVLVFRVGLPPIRSWRHGLRVASVAPDGSRGVTVLVRGRNLDRLGAHAGQFFTWRFLDGPGWTRGHPFSLSGAPTPTSLQISARIVGDGTRRLTRLRPGTRVLVEGPFGHMSGQERTGGGLLMLAAGAGVAPMVSLLEEQSFAPGQAVLVTRDHDSAERMRSEAIHHLVIQRGLVHHALDGPRATHGTSWLPADYAGWPGTEFLRRIAPTAEGIGVSRCDVYVCGPDPWMAEVLPALREAGFLLDRIHSESFSSVPGRGIH</sequence>
<keyword evidence="10" id="KW-0408">Iron</keyword>
<dbReference type="PROSITE" id="PS51384">
    <property type="entry name" value="FAD_FR"/>
    <property type="match status" value="1"/>
</dbReference>
<dbReference type="PANTHER" id="PTHR47354:SF8">
    <property type="entry name" value="1,2-PHENYLACETYL-COA EPOXIDASE, SUBUNIT E"/>
    <property type="match status" value="1"/>
</dbReference>
<evidence type="ECO:0000256" key="11">
    <source>
        <dbReference type="ARBA" id="ARBA00023014"/>
    </source>
</evidence>
<dbReference type="Gene3D" id="3.40.50.80">
    <property type="entry name" value="Nucleotide-binding domain of ferredoxin-NADP reductase (FNR) module"/>
    <property type="match status" value="1"/>
</dbReference>
<feature type="transmembrane region" description="Helical" evidence="13">
    <location>
        <begin position="118"/>
        <end position="136"/>
    </location>
</feature>
<dbReference type="GO" id="GO:0046872">
    <property type="term" value="F:metal ion binding"/>
    <property type="evidence" value="ECO:0007669"/>
    <property type="project" value="UniProtKB-KW"/>
</dbReference>
<comment type="subcellular location">
    <subcellularLocation>
        <location evidence="2">Membrane</location>
        <topology evidence="2">Multi-pass membrane protein</topology>
    </subcellularLocation>
</comment>
<keyword evidence="7" id="KW-0274">FAD</keyword>
<dbReference type="InterPro" id="IPR017938">
    <property type="entry name" value="Riboflavin_synthase-like_b-brl"/>
</dbReference>
<dbReference type="PRINTS" id="PR00410">
    <property type="entry name" value="PHEHYDRXLASE"/>
</dbReference>
<keyword evidence="6" id="KW-0479">Metal-binding</keyword>
<dbReference type="InterPro" id="IPR017927">
    <property type="entry name" value="FAD-bd_FR_type"/>
</dbReference>